<evidence type="ECO:0000256" key="1">
    <source>
        <dbReference type="SAM" id="MobiDB-lite"/>
    </source>
</evidence>
<dbReference type="EMBL" id="CACTIH010009738">
    <property type="protein sequence ID" value="CAA3032921.1"/>
    <property type="molecule type" value="Genomic_DNA"/>
</dbReference>
<reference evidence="2 3" key="1">
    <citation type="submission" date="2019-12" db="EMBL/GenBank/DDBJ databases">
        <authorList>
            <person name="Alioto T."/>
            <person name="Alioto T."/>
            <person name="Gomez Garrido J."/>
        </authorList>
    </citation>
    <scope>NUCLEOTIDE SEQUENCE [LARGE SCALE GENOMIC DNA]</scope>
</reference>
<feature type="region of interest" description="Disordered" evidence="1">
    <location>
        <begin position="1"/>
        <end position="92"/>
    </location>
</feature>
<accession>A0A8S0VLU3</accession>
<organism evidence="2 3">
    <name type="scientific">Olea europaea subsp. europaea</name>
    <dbReference type="NCBI Taxonomy" id="158383"/>
    <lineage>
        <taxon>Eukaryota</taxon>
        <taxon>Viridiplantae</taxon>
        <taxon>Streptophyta</taxon>
        <taxon>Embryophyta</taxon>
        <taxon>Tracheophyta</taxon>
        <taxon>Spermatophyta</taxon>
        <taxon>Magnoliopsida</taxon>
        <taxon>eudicotyledons</taxon>
        <taxon>Gunneridae</taxon>
        <taxon>Pentapetalae</taxon>
        <taxon>asterids</taxon>
        <taxon>lamiids</taxon>
        <taxon>Lamiales</taxon>
        <taxon>Oleaceae</taxon>
        <taxon>Oleeae</taxon>
        <taxon>Olea</taxon>
    </lineage>
</organism>
<sequence length="182" mass="19356">MFLLRNHAAFHQYPPVPEAGDLSEDAAEPSGSSHYVAETEVDDAADAQKKRKLTLIEDSDDSTGSTPAKDLKAKSSTAASPSAPPSKKSKRRALLDELSLSSDSILGHLDSKEQVANSQDGAPSLEELAAPPQPLRRIRRDLGGDDLDVVAAPSTFAPPADYLQHVSLLRVFSSSSSPRARA</sequence>
<dbReference type="Proteomes" id="UP000594638">
    <property type="component" value="Unassembled WGS sequence"/>
</dbReference>
<name>A0A8S0VLU3_OLEEU</name>
<feature type="region of interest" description="Disordered" evidence="1">
    <location>
        <begin position="105"/>
        <end position="139"/>
    </location>
</feature>
<keyword evidence="3" id="KW-1185">Reference proteome</keyword>
<dbReference type="Gramene" id="OE9A103465T1">
    <property type="protein sequence ID" value="OE9A103465C1"/>
    <property type="gene ID" value="OE9A103465"/>
</dbReference>
<evidence type="ECO:0000313" key="2">
    <source>
        <dbReference type="EMBL" id="CAA3032921.1"/>
    </source>
</evidence>
<protein>
    <submittedName>
        <fullName evidence="2">Uncharacterized protein</fullName>
    </submittedName>
</protein>
<evidence type="ECO:0000313" key="3">
    <source>
        <dbReference type="Proteomes" id="UP000594638"/>
    </source>
</evidence>
<proteinExistence type="predicted"/>
<dbReference type="AlphaFoldDB" id="A0A8S0VLU3"/>
<gene>
    <name evidence="2" type="ORF">OLEA9_A103465</name>
</gene>
<comment type="caution">
    <text evidence="2">The sequence shown here is derived from an EMBL/GenBank/DDBJ whole genome shotgun (WGS) entry which is preliminary data.</text>
</comment>